<keyword evidence="2" id="KW-1133">Transmembrane helix</keyword>
<protein>
    <submittedName>
        <fullName evidence="3">Uncharacterized protein</fullName>
    </submittedName>
</protein>
<evidence type="ECO:0000313" key="4">
    <source>
        <dbReference type="Proteomes" id="UP000253805"/>
    </source>
</evidence>
<keyword evidence="2" id="KW-0812">Transmembrane</keyword>
<evidence type="ECO:0000256" key="2">
    <source>
        <dbReference type="SAM" id="Phobius"/>
    </source>
</evidence>
<accession>A0A369NY14</accession>
<proteinExistence type="predicted"/>
<sequence length="654" mass="69445">MSDAAGGGRRSGRLLVLLLAMLVAAAVLMVAAAVMLWQRSFDDGVVLKENAIIYREGESSFTILASDGGSVTVDSVAGLAEGNVICAGITEATPNGLLCKVGKPAPVEEGFRVPIQQAALTDVIEKCDAKATVAIDEEGGHFIDQSSANRTVRFVEQAFADEGDFSFERALGRPLFTMEKEPLSASMLQCLELEVRIDRGKMFFRLVDAFSLEASLDGIELEEMKLFEKSLRPIQFNIGPVPVVVVPNLSAEAHFDGSAHGLGFRAEEGRKALLSDDPSEKCGFGVAGRIEKRFGFEYTTDGGFQPIGEDRSRFSRPTIAPVDEMFGIDIEGGISLAFRALLYGVSGVELSSGLVMRVSAEMSMLSPGQSPNGALELPGSSQKFAGSLSQKIVIPVSGSLVVEELNAFGYKLADGCSLTLFDADDAITLLDETMEFGMAENLDSGGTSDNVDASPDENSGAPLHKDAGSGRVVCTTKVSDGIPPLLFMHPVDWECHSEGNSEMLDLILGPHSASIQVRPRGVGAATGSWAGLLQYQELGGGDMWIVFDPERAASVTKVADAVLAPPGEAPGSYVVAEASYPRCRSGDPGDLHTELVLIPAAFLQRCPLSTIQDTNFVAFDFLGRAVSFSIDVEGLNEEARQEAIDVLASLRVAV</sequence>
<dbReference type="Proteomes" id="UP000253805">
    <property type="component" value="Unassembled WGS sequence"/>
</dbReference>
<keyword evidence="2" id="KW-0472">Membrane</keyword>
<reference evidence="3 4" key="1">
    <citation type="journal article" date="2018" name="Elife">
        <title>Discovery and characterization of a prevalent human gut bacterial enzyme sufficient for the inactivation of a family of plant toxins.</title>
        <authorList>
            <person name="Koppel N."/>
            <person name="Bisanz J.E."/>
            <person name="Pandelia M.E."/>
            <person name="Turnbaugh P.J."/>
            <person name="Balskus E.P."/>
        </authorList>
    </citation>
    <scope>NUCLEOTIDE SEQUENCE [LARGE SCALE GENOMIC DNA]</scope>
    <source>
        <strain evidence="3 4">OB21 GAM 11</strain>
    </source>
</reference>
<organism evidence="3 4">
    <name type="scientific">Adlercreutzia equolifaciens subsp. celatus</name>
    <dbReference type="NCBI Taxonomy" id="394340"/>
    <lineage>
        <taxon>Bacteria</taxon>
        <taxon>Bacillati</taxon>
        <taxon>Actinomycetota</taxon>
        <taxon>Coriobacteriia</taxon>
        <taxon>Eggerthellales</taxon>
        <taxon>Eggerthellaceae</taxon>
        <taxon>Adlercreutzia</taxon>
    </lineage>
</organism>
<gene>
    <name evidence="3" type="ORF">C1850_09800</name>
</gene>
<comment type="caution">
    <text evidence="3">The sequence shown here is derived from an EMBL/GenBank/DDBJ whole genome shotgun (WGS) entry which is preliminary data.</text>
</comment>
<evidence type="ECO:0000256" key="1">
    <source>
        <dbReference type="SAM" id="MobiDB-lite"/>
    </source>
</evidence>
<dbReference type="EMBL" id="PPUT01000029">
    <property type="protein sequence ID" value="RDC42440.1"/>
    <property type="molecule type" value="Genomic_DNA"/>
</dbReference>
<evidence type="ECO:0000313" key="3">
    <source>
        <dbReference type="EMBL" id="RDC42440.1"/>
    </source>
</evidence>
<dbReference type="RefSeq" id="WP_114549555.1">
    <property type="nucleotide sequence ID" value="NZ_PPUT01000029.1"/>
</dbReference>
<feature type="region of interest" description="Disordered" evidence="1">
    <location>
        <begin position="441"/>
        <end position="466"/>
    </location>
</feature>
<feature type="transmembrane region" description="Helical" evidence="2">
    <location>
        <begin position="12"/>
        <end position="37"/>
    </location>
</feature>
<name>A0A369NY14_9ACTN</name>
<dbReference type="AlphaFoldDB" id="A0A369NY14"/>